<dbReference type="OrthoDB" id="2685026at2759"/>
<dbReference type="HOGENOM" id="CLU_158819_1_0_1"/>
<dbReference type="STRING" id="765257.A0A0C9Z1U5"/>
<dbReference type="Proteomes" id="UP000054018">
    <property type="component" value="Unassembled WGS sequence"/>
</dbReference>
<reference evidence="1 2" key="1">
    <citation type="submission" date="2014-04" db="EMBL/GenBank/DDBJ databases">
        <authorList>
            <consortium name="DOE Joint Genome Institute"/>
            <person name="Kuo A."/>
            <person name="Kohler A."/>
            <person name="Costa M.D."/>
            <person name="Nagy L.G."/>
            <person name="Floudas D."/>
            <person name="Copeland A."/>
            <person name="Barry K.W."/>
            <person name="Cichocki N."/>
            <person name="Veneault-Fourrey C."/>
            <person name="LaButti K."/>
            <person name="Lindquist E.A."/>
            <person name="Lipzen A."/>
            <person name="Lundell T."/>
            <person name="Morin E."/>
            <person name="Murat C."/>
            <person name="Sun H."/>
            <person name="Tunlid A."/>
            <person name="Henrissat B."/>
            <person name="Grigoriev I.V."/>
            <person name="Hibbett D.S."/>
            <person name="Martin F."/>
            <person name="Nordberg H.P."/>
            <person name="Cantor M.N."/>
            <person name="Hua S.X."/>
        </authorList>
    </citation>
    <scope>NUCLEOTIDE SEQUENCE [LARGE SCALE GENOMIC DNA]</scope>
    <source>
        <strain evidence="1 2">441</strain>
    </source>
</reference>
<accession>A0A0C9Z1U5</accession>
<reference evidence="2" key="2">
    <citation type="submission" date="2015-01" db="EMBL/GenBank/DDBJ databases">
        <title>Evolutionary Origins and Diversification of the Mycorrhizal Mutualists.</title>
        <authorList>
            <consortium name="DOE Joint Genome Institute"/>
            <consortium name="Mycorrhizal Genomics Consortium"/>
            <person name="Kohler A."/>
            <person name="Kuo A."/>
            <person name="Nagy L.G."/>
            <person name="Floudas D."/>
            <person name="Copeland A."/>
            <person name="Barry K.W."/>
            <person name="Cichocki N."/>
            <person name="Veneault-Fourrey C."/>
            <person name="LaButti K."/>
            <person name="Lindquist E.A."/>
            <person name="Lipzen A."/>
            <person name="Lundell T."/>
            <person name="Morin E."/>
            <person name="Murat C."/>
            <person name="Riley R."/>
            <person name="Ohm R."/>
            <person name="Sun H."/>
            <person name="Tunlid A."/>
            <person name="Henrissat B."/>
            <person name="Grigoriev I.V."/>
            <person name="Hibbett D.S."/>
            <person name="Martin F."/>
        </authorList>
    </citation>
    <scope>NUCLEOTIDE SEQUENCE [LARGE SCALE GENOMIC DNA]</scope>
    <source>
        <strain evidence="2">441</strain>
    </source>
</reference>
<feature type="non-terminal residue" evidence="1">
    <location>
        <position position="124"/>
    </location>
</feature>
<sequence>MLLSSEEITGEPSAKMQWAHYFCNIIARYLVTIEGWPNCITSWSLPPLSFIVLYSVPFMNLSTVSSALPDLETLLRMWESGSIYWKQLSNEEYEALHCEHNGKLNCGELVEHTCRSHSDKGTKR</sequence>
<organism evidence="1 2">
    <name type="scientific">Pisolithus microcarpus 441</name>
    <dbReference type="NCBI Taxonomy" id="765257"/>
    <lineage>
        <taxon>Eukaryota</taxon>
        <taxon>Fungi</taxon>
        <taxon>Dikarya</taxon>
        <taxon>Basidiomycota</taxon>
        <taxon>Agaricomycotina</taxon>
        <taxon>Agaricomycetes</taxon>
        <taxon>Agaricomycetidae</taxon>
        <taxon>Boletales</taxon>
        <taxon>Sclerodermatineae</taxon>
        <taxon>Pisolithaceae</taxon>
        <taxon>Pisolithus</taxon>
    </lineage>
</organism>
<evidence type="ECO:0000313" key="1">
    <source>
        <dbReference type="EMBL" id="KIK13948.1"/>
    </source>
</evidence>
<dbReference type="EMBL" id="KN833965">
    <property type="protein sequence ID" value="KIK13948.1"/>
    <property type="molecule type" value="Genomic_DNA"/>
</dbReference>
<proteinExistence type="predicted"/>
<protein>
    <submittedName>
        <fullName evidence="1">Uncharacterized protein</fullName>
    </submittedName>
</protein>
<gene>
    <name evidence="1" type="ORF">PISMIDRAFT_117942</name>
</gene>
<evidence type="ECO:0000313" key="2">
    <source>
        <dbReference type="Proteomes" id="UP000054018"/>
    </source>
</evidence>
<name>A0A0C9Z1U5_9AGAM</name>
<keyword evidence="2" id="KW-1185">Reference proteome</keyword>
<dbReference type="AlphaFoldDB" id="A0A0C9Z1U5"/>